<feature type="short sequence motif" description="HXTX 2" evidence="2">
    <location>
        <begin position="131"/>
        <end position="134"/>
    </location>
</feature>
<dbReference type="KEGG" id="aagg:ETAA8_24940"/>
<protein>
    <recommendedName>
        <fullName evidence="2">RNA 2',3'-cyclic phosphodiesterase</fullName>
        <shortName evidence="2">RNA 2',3'-CPDase</shortName>
        <ecNumber evidence="2">3.1.4.58</ecNumber>
    </recommendedName>
</protein>
<keyword evidence="3" id="KW-0436">Ligase</keyword>
<dbReference type="Pfam" id="PF13563">
    <property type="entry name" value="2_5_RNA_ligase2"/>
    <property type="match status" value="1"/>
</dbReference>
<dbReference type="PANTHER" id="PTHR35561">
    <property type="entry name" value="RNA 2',3'-CYCLIC PHOSPHODIESTERASE"/>
    <property type="match status" value="1"/>
</dbReference>
<dbReference type="PANTHER" id="PTHR35561:SF1">
    <property type="entry name" value="RNA 2',3'-CYCLIC PHOSPHODIESTERASE"/>
    <property type="match status" value="1"/>
</dbReference>
<gene>
    <name evidence="3" type="ORF">ETAA8_24940</name>
</gene>
<keyword evidence="4" id="KW-1185">Reference proteome</keyword>
<dbReference type="SUPFAM" id="SSF55144">
    <property type="entry name" value="LigT-like"/>
    <property type="match status" value="1"/>
</dbReference>
<evidence type="ECO:0000256" key="1">
    <source>
        <dbReference type="ARBA" id="ARBA00022801"/>
    </source>
</evidence>
<dbReference type="Gene3D" id="3.90.1140.10">
    <property type="entry name" value="Cyclic phosphodiesterase"/>
    <property type="match status" value="1"/>
</dbReference>
<evidence type="ECO:0000313" key="3">
    <source>
        <dbReference type="EMBL" id="QDU27407.1"/>
    </source>
</evidence>
<dbReference type="EMBL" id="CP036274">
    <property type="protein sequence ID" value="QDU27407.1"/>
    <property type="molecule type" value="Genomic_DNA"/>
</dbReference>
<feature type="active site" description="Proton donor" evidence="2">
    <location>
        <position position="43"/>
    </location>
</feature>
<sequence length="192" mass="20738">MQRIRSFIAVELASSVTKRAKQLIEKLKTEGVDVNWVQPTQMHLTLKFLGNVADSEIPDICKVVAQATAEVEPFEIICRGLGGFPSSAEARTLWIGLEQGNDELRELQAAIDTALSNQLGFAKEQRGFTPHLTIGRVKGGTPEGMAAIATKLGELAQFDADLSVVEEAIIFASFLGRSGPTYEALAHCPLAD</sequence>
<dbReference type="GO" id="GO:0008664">
    <property type="term" value="F:RNA 2',3'-cyclic 3'-phosphodiesterase activity"/>
    <property type="evidence" value="ECO:0007669"/>
    <property type="project" value="UniProtKB-EC"/>
</dbReference>
<dbReference type="GO" id="GO:0016874">
    <property type="term" value="F:ligase activity"/>
    <property type="evidence" value="ECO:0007669"/>
    <property type="project" value="UniProtKB-KW"/>
</dbReference>
<dbReference type="AlphaFoldDB" id="A0A517YAY6"/>
<dbReference type="NCBIfam" id="TIGR02258">
    <property type="entry name" value="2_5_ligase"/>
    <property type="match status" value="1"/>
</dbReference>
<dbReference type="HAMAP" id="MF_01940">
    <property type="entry name" value="RNA_CPDase"/>
    <property type="match status" value="1"/>
</dbReference>
<reference evidence="3 4" key="1">
    <citation type="submission" date="2019-02" db="EMBL/GenBank/DDBJ databases">
        <title>Deep-cultivation of Planctomycetes and their phenomic and genomic characterization uncovers novel biology.</title>
        <authorList>
            <person name="Wiegand S."/>
            <person name="Jogler M."/>
            <person name="Boedeker C."/>
            <person name="Pinto D."/>
            <person name="Vollmers J."/>
            <person name="Rivas-Marin E."/>
            <person name="Kohn T."/>
            <person name="Peeters S.H."/>
            <person name="Heuer A."/>
            <person name="Rast P."/>
            <person name="Oberbeckmann S."/>
            <person name="Bunk B."/>
            <person name="Jeske O."/>
            <person name="Meyerdierks A."/>
            <person name="Storesund J.E."/>
            <person name="Kallscheuer N."/>
            <person name="Luecker S."/>
            <person name="Lage O.M."/>
            <person name="Pohl T."/>
            <person name="Merkel B.J."/>
            <person name="Hornburger P."/>
            <person name="Mueller R.-W."/>
            <person name="Bruemmer F."/>
            <person name="Labrenz M."/>
            <person name="Spormann A.M."/>
            <person name="Op den Camp H."/>
            <person name="Overmann J."/>
            <person name="Amann R."/>
            <person name="Jetten M.S.M."/>
            <person name="Mascher T."/>
            <person name="Medema M.H."/>
            <person name="Devos D.P."/>
            <person name="Kaster A.-K."/>
            <person name="Ovreas L."/>
            <person name="Rohde M."/>
            <person name="Galperin M.Y."/>
            <person name="Jogler C."/>
        </authorList>
    </citation>
    <scope>NUCLEOTIDE SEQUENCE [LARGE SCALE GENOMIC DNA]</scope>
    <source>
        <strain evidence="3 4">ETA_A8</strain>
    </source>
</reference>
<proteinExistence type="inferred from homology"/>
<evidence type="ECO:0000313" key="4">
    <source>
        <dbReference type="Proteomes" id="UP000315017"/>
    </source>
</evidence>
<accession>A0A517YAY6</accession>
<dbReference type="GO" id="GO:0004113">
    <property type="term" value="F:2',3'-cyclic-nucleotide 3'-phosphodiesterase activity"/>
    <property type="evidence" value="ECO:0007669"/>
    <property type="project" value="InterPro"/>
</dbReference>
<evidence type="ECO:0000256" key="2">
    <source>
        <dbReference type="HAMAP-Rule" id="MF_01940"/>
    </source>
</evidence>
<dbReference type="RefSeq" id="WP_145088249.1">
    <property type="nucleotide sequence ID" value="NZ_CP036274.1"/>
</dbReference>
<dbReference type="OrthoDB" id="9789350at2"/>
<feature type="active site" description="Proton acceptor" evidence="2">
    <location>
        <position position="131"/>
    </location>
</feature>
<keyword evidence="1 2" id="KW-0378">Hydrolase</keyword>
<comment type="similarity">
    <text evidence="2">Belongs to the 2H phosphoesterase superfamily. ThpR family.</text>
</comment>
<organism evidence="3 4">
    <name type="scientific">Anatilimnocola aggregata</name>
    <dbReference type="NCBI Taxonomy" id="2528021"/>
    <lineage>
        <taxon>Bacteria</taxon>
        <taxon>Pseudomonadati</taxon>
        <taxon>Planctomycetota</taxon>
        <taxon>Planctomycetia</taxon>
        <taxon>Pirellulales</taxon>
        <taxon>Pirellulaceae</taxon>
        <taxon>Anatilimnocola</taxon>
    </lineage>
</organism>
<dbReference type="InterPro" id="IPR009097">
    <property type="entry name" value="Cyclic_Pdiesterase"/>
</dbReference>
<comment type="function">
    <text evidence="2">Hydrolyzes RNA 2',3'-cyclic phosphodiester to an RNA 2'-phosphomonoester.</text>
</comment>
<feature type="short sequence motif" description="HXTX 1" evidence="2">
    <location>
        <begin position="43"/>
        <end position="46"/>
    </location>
</feature>
<dbReference type="InterPro" id="IPR004175">
    <property type="entry name" value="RNA_CPDase"/>
</dbReference>
<name>A0A517YAY6_9BACT</name>
<dbReference type="EC" id="3.1.4.58" evidence="2"/>
<dbReference type="Proteomes" id="UP000315017">
    <property type="component" value="Chromosome"/>
</dbReference>
<comment type="catalytic activity">
    <reaction evidence="2">
        <text>a 3'-end 2',3'-cyclophospho-ribonucleotide-RNA + H2O = a 3'-end 2'-phospho-ribonucleotide-RNA + H(+)</text>
        <dbReference type="Rhea" id="RHEA:11828"/>
        <dbReference type="Rhea" id="RHEA-COMP:10464"/>
        <dbReference type="Rhea" id="RHEA-COMP:17353"/>
        <dbReference type="ChEBI" id="CHEBI:15377"/>
        <dbReference type="ChEBI" id="CHEBI:15378"/>
        <dbReference type="ChEBI" id="CHEBI:83064"/>
        <dbReference type="ChEBI" id="CHEBI:173113"/>
        <dbReference type="EC" id="3.1.4.58"/>
    </reaction>
</comment>